<dbReference type="EMBL" id="CM042021">
    <property type="protein sequence ID" value="KAI3818996.1"/>
    <property type="molecule type" value="Genomic_DNA"/>
</dbReference>
<protein>
    <submittedName>
        <fullName evidence="1">Uncharacterized protein</fullName>
    </submittedName>
</protein>
<accession>A0ACB9JH07</accession>
<reference evidence="2" key="1">
    <citation type="journal article" date="2022" name="Mol. Ecol. Resour.">
        <title>The genomes of chicory, endive, great burdock and yacon provide insights into Asteraceae palaeo-polyploidization history and plant inulin production.</title>
        <authorList>
            <person name="Fan W."/>
            <person name="Wang S."/>
            <person name="Wang H."/>
            <person name="Wang A."/>
            <person name="Jiang F."/>
            <person name="Liu H."/>
            <person name="Zhao H."/>
            <person name="Xu D."/>
            <person name="Zhang Y."/>
        </authorList>
    </citation>
    <scope>NUCLEOTIDE SEQUENCE [LARGE SCALE GENOMIC DNA]</scope>
    <source>
        <strain evidence="2">cv. Yunnan</strain>
    </source>
</reference>
<name>A0ACB9JH07_9ASTR</name>
<comment type="caution">
    <text evidence="1">The sequence shown here is derived from an EMBL/GenBank/DDBJ whole genome shotgun (WGS) entry which is preliminary data.</text>
</comment>
<reference evidence="1 2" key="2">
    <citation type="journal article" date="2022" name="Mol. Ecol. Resour.">
        <title>The genomes of chicory, endive, great burdock and yacon provide insights into Asteraceae paleo-polyploidization history and plant inulin production.</title>
        <authorList>
            <person name="Fan W."/>
            <person name="Wang S."/>
            <person name="Wang H."/>
            <person name="Wang A."/>
            <person name="Jiang F."/>
            <person name="Liu H."/>
            <person name="Zhao H."/>
            <person name="Xu D."/>
            <person name="Zhang Y."/>
        </authorList>
    </citation>
    <scope>NUCLEOTIDE SEQUENCE [LARGE SCALE GENOMIC DNA]</scope>
    <source>
        <strain evidence="2">cv. Yunnan</strain>
        <tissue evidence="1">Leaves</tissue>
    </source>
</reference>
<evidence type="ECO:0000313" key="1">
    <source>
        <dbReference type="EMBL" id="KAI3818996.1"/>
    </source>
</evidence>
<keyword evidence="2" id="KW-1185">Reference proteome</keyword>
<gene>
    <name evidence="1" type="ORF">L1987_12818</name>
</gene>
<proteinExistence type="predicted"/>
<dbReference type="Proteomes" id="UP001056120">
    <property type="component" value="Linkage Group LG04"/>
</dbReference>
<sequence>MTSVNYCKRVRRERKDRKRKARRDGTKKEGFGQCSINLYKKAKESQAKVSENVSSIHQTEKSQEQEKTVEVVNVEEPMKETKQDESYNKVMTEEEEMKALRDYRLPVDSSLLNNLKSMRFQVNKHKAYEAQLAKGSLSIISKPVLEEQEHQKAQHLIHKKNLKQQQREHFREGSEQQLNALKDRLNQLKPEPKASKDQQIDEVLDGESSVPTPTENRKISEVERSTCFKKQSESPTENTRTVESFELGIDNFTKQVLIEKIINCRYDVHRDIFVIRKNKREMPIVQKWS</sequence>
<organism evidence="1 2">
    <name type="scientific">Smallanthus sonchifolius</name>
    <dbReference type="NCBI Taxonomy" id="185202"/>
    <lineage>
        <taxon>Eukaryota</taxon>
        <taxon>Viridiplantae</taxon>
        <taxon>Streptophyta</taxon>
        <taxon>Embryophyta</taxon>
        <taxon>Tracheophyta</taxon>
        <taxon>Spermatophyta</taxon>
        <taxon>Magnoliopsida</taxon>
        <taxon>eudicotyledons</taxon>
        <taxon>Gunneridae</taxon>
        <taxon>Pentapetalae</taxon>
        <taxon>asterids</taxon>
        <taxon>campanulids</taxon>
        <taxon>Asterales</taxon>
        <taxon>Asteraceae</taxon>
        <taxon>Asteroideae</taxon>
        <taxon>Heliantheae alliance</taxon>
        <taxon>Millerieae</taxon>
        <taxon>Smallanthus</taxon>
    </lineage>
</organism>
<evidence type="ECO:0000313" key="2">
    <source>
        <dbReference type="Proteomes" id="UP001056120"/>
    </source>
</evidence>